<dbReference type="Proteomes" id="UP000784294">
    <property type="component" value="Unassembled WGS sequence"/>
</dbReference>
<evidence type="ECO:0000313" key="3">
    <source>
        <dbReference type="Proteomes" id="UP000784294"/>
    </source>
</evidence>
<sequence length="91" mass="9798">MAPIYRLPARASPHRTSKLSKRIKGSRFAGPSTPIDSELSIQAASTDDAPEIPTRPSDSRTALKSSDRPPRGGFGPAHRAIIPQPKGQKTR</sequence>
<feature type="region of interest" description="Disordered" evidence="1">
    <location>
        <begin position="1"/>
        <end position="91"/>
    </location>
</feature>
<name>A0A448WG38_9PLAT</name>
<evidence type="ECO:0000313" key="2">
    <source>
        <dbReference type="EMBL" id="VEL10787.1"/>
    </source>
</evidence>
<protein>
    <submittedName>
        <fullName evidence="2">Uncharacterized protein</fullName>
    </submittedName>
</protein>
<reference evidence="2" key="1">
    <citation type="submission" date="2018-11" db="EMBL/GenBank/DDBJ databases">
        <authorList>
            <consortium name="Pathogen Informatics"/>
        </authorList>
    </citation>
    <scope>NUCLEOTIDE SEQUENCE</scope>
</reference>
<dbReference type="AlphaFoldDB" id="A0A448WG38"/>
<gene>
    <name evidence="2" type="ORF">PXEA_LOCUS4227</name>
</gene>
<keyword evidence="3" id="KW-1185">Reference proteome</keyword>
<feature type="compositionally biased region" description="Basic residues" evidence="1">
    <location>
        <begin position="12"/>
        <end position="25"/>
    </location>
</feature>
<comment type="caution">
    <text evidence="2">The sequence shown here is derived from an EMBL/GenBank/DDBJ whole genome shotgun (WGS) entry which is preliminary data.</text>
</comment>
<organism evidence="2 3">
    <name type="scientific">Protopolystoma xenopodis</name>
    <dbReference type="NCBI Taxonomy" id="117903"/>
    <lineage>
        <taxon>Eukaryota</taxon>
        <taxon>Metazoa</taxon>
        <taxon>Spiralia</taxon>
        <taxon>Lophotrochozoa</taxon>
        <taxon>Platyhelminthes</taxon>
        <taxon>Monogenea</taxon>
        <taxon>Polyopisthocotylea</taxon>
        <taxon>Polystomatidea</taxon>
        <taxon>Polystomatidae</taxon>
        <taxon>Protopolystoma</taxon>
    </lineage>
</organism>
<evidence type="ECO:0000256" key="1">
    <source>
        <dbReference type="SAM" id="MobiDB-lite"/>
    </source>
</evidence>
<proteinExistence type="predicted"/>
<accession>A0A448WG38</accession>
<dbReference type="EMBL" id="CAAALY010009934">
    <property type="protein sequence ID" value="VEL10787.1"/>
    <property type="molecule type" value="Genomic_DNA"/>
</dbReference>